<dbReference type="EMBL" id="JAWDGP010001827">
    <property type="protein sequence ID" value="KAK3787889.1"/>
    <property type="molecule type" value="Genomic_DNA"/>
</dbReference>
<keyword evidence="6" id="KW-0539">Nucleus</keyword>
<dbReference type="InterPro" id="IPR015021">
    <property type="entry name" value="C11orf54_DUF1907"/>
</dbReference>
<feature type="region of interest" description="Disordered" evidence="7">
    <location>
        <begin position="274"/>
        <end position="305"/>
    </location>
</feature>
<evidence type="ECO:0000256" key="1">
    <source>
        <dbReference type="ARBA" id="ARBA00004123"/>
    </source>
</evidence>
<dbReference type="AlphaFoldDB" id="A0AAE1DYQ5"/>
<dbReference type="GO" id="GO:0005634">
    <property type="term" value="C:nucleus"/>
    <property type="evidence" value="ECO:0007669"/>
    <property type="project" value="UniProtKB-SubCell"/>
</dbReference>
<comment type="subcellular location">
    <subcellularLocation>
        <location evidence="1">Nucleus</location>
    </subcellularLocation>
</comment>
<evidence type="ECO:0000259" key="8">
    <source>
        <dbReference type="SMART" id="SM01168"/>
    </source>
</evidence>
<organism evidence="9 10">
    <name type="scientific">Elysia crispata</name>
    <name type="common">lettuce slug</name>
    <dbReference type="NCBI Taxonomy" id="231223"/>
    <lineage>
        <taxon>Eukaryota</taxon>
        <taxon>Metazoa</taxon>
        <taxon>Spiralia</taxon>
        <taxon>Lophotrochozoa</taxon>
        <taxon>Mollusca</taxon>
        <taxon>Gastropoda</taxon>
        <taxon>Heterobranchia</taxon>
        <taxon>Euthyneura</taxon>
        <taxon>Panpulmonata</taxon>
        <taxon>Sacoglossa</taxon>
        <taxon>Placobranchoidea</taxon>
        <taxon>Plakobranchidae</taxon>
        <taxon>Elysia</taxon>
    </lineage>
</organism>
<accession>A0AAE1DYQ5</accession>
<keyword evidence="10" id="KW-1185">Reference proteome</keyword>
<evidence type="ECO:0000313" key="10">
    <source>
        <dbReference type="Proteomes" id="UP001283361"/>
    </source>
</evidence>
<dbReference type="GO" id="GO:0016788">
    <property type="term" value="F:hydrolase activity, acting on ester bonds"/>
    <property type="evidence" value="ECO:0007669"/>
    <property type="project" value="TreeGrafter"/>
</dbReference>
<protein>
    <recommendedName>
        <fullName evidence="8">DUF1907 domain-containing protein</fullName>
    </recommendedName>
</protein>
<reference evidence="9" key="1">
    <citation type="journal article" date="2023" name="G3 (Bethesda)">
        <title>A reference genome for the long-term kleptoplast-retaining sea slug Elysia crispata morphotype clarki.</title>
        <authorList>
            <person name="Eastman K.E."/>
            <person name="Pendleton A.L."/>
            <person name="Shaikh M.A."/>
            <person name="Suttiyut T."/>
            <person name="Ogas R."/>
            <person name="Tomko P."/>
            <person name="Gavelis G."/>
            <person name="Widhalm J.R."/>
            <person name="Wisecaver J.H."/>
        </authorList>
    </citation>
    <scope>NUCLEOTIDE SEQUENCE</scope>
    <source>
        <strain evidence="9">ECLA1</strain>
    </source>
</reference>
<evidence type="ECO:0000256" key="7">
    <source>
        <dbReference type="SAM" id="MobiDB-lite"/>
    </source>
</evidence>
<keyword evidence="4" id="KW-0378">Hydrolase</keyword>
<dbReference type="PANTHER" id="PTHR13204">
    <property type="entry name" value="PTD012 PROTEIN"/>
    <property type="match status" value="1"/>
</dbReference>
<evidence type="ECO:0000256" key="3">
    <source>
        <dbReference type="ARBA" id="ARBA00022723"/>
    </source>
</evidence>
<evidence type="ECO:0000313" key="9">
    <source>
        <dbReference type="EMBL" id="KAK3787889.1"/>
    </source>
</evidence>
<gene>
    <name evidence="9" type="ORF">RRG08_022181</name>
</gene>
<dbReference type="PANTHER" id="PTHR13204:SF1">
    <property type="entry name" value="ESTER HYDROLASE C11ORF54"/>
    <property type="match status" value="1"/>
</dbReference>
<dbReference type="Pfam" id="PF08925">
    <property type="entry name" value="DUF1907"/>
    <property type="match status" value="1"/>
</dbReference>
<dbReference type="SUPFAM" id="SSF117856">
    <property type="entry name" value="AF0104/ALDC/Ptd012-like"/>
    <property type="match status" value="1"/>
</dbReference>
<comment type="subunit">
    <text evidence="2">Monomer.</text>
</comment>
<feature type="domain" description="DUF1907" evidence="8">
    <location>
        <begin position="2"/>
        <end position="248"/>
    </location>
</feature>
<dbReference type="GO" id="GO:0008270">
    <property type="term" value="F:zinc ion binding"/>
    <property type="evidence" value="ECO:0007669"/>
    <property type="project" value="TreeGrafter"/>
</dbReference>
<keyword evidence="3" id="KW-0479">Metal-binding</keyword>
<dbReference type="CDD" id="cd17298">
    <property type="entry name" value="DUF1907"/>
    <property type="match status" value="1"/>
</dbReference>
<evidence type="ECO:0000256" key="4">
    <source>
        <dbReference type="ARBA" id="ARBA00022801"/>
    </source>
</evidence>
<keyword evidence="5" id="KW-0862">Zinc</keyword>
<evidence type="ECO:0000256" key="6">
    <source>
        <dbReference type="ARBA" id="ARBA00023242"/>
    </source>
</evidence>
<dbReference type="Proteomes" id="UP001283361">
    <property type="component" value="Unassembled WGS sequence"/>
</dbReference>
<sequence length="318" mass="35063">MGICGQPRLADIGGPDHLKPFPQRDKNYELKKICDLCEMPDGGLVIGAGAGPNDVFGTNCELICNARLGGEQPCDKTKIAKVQEDGMYQQLENNSGKFSLMGNFLISEGKPGKVLEIKASQRTGKQNFVECLHKTLAHHYGSSQGVGLGGAFLLQSGKANIHVMPDFLNEAMETDEQTFRWLKFYNMDAPLVNVGEVVSADPQGLHLRQEHFHCFSKHGQAGHYHYDTTPDMASYLGYFNVAEAVYRIDLPTTTKVQATFTPTQGDPRFYSVPTSNTELRSRAPTPLMVTEDDEDSRSAPQNTNLPTLFPLFSTSLKL</sequence>
<name>A0AAE1DYQ5_9GAST</name>
<proteinExistence type="predicted"/>
<evidence type="ECO:0000256" key="5">
    <source>
        <dbReference type="ARBA" id="ARBA00022833"/>
    </source>
</evidence>
<dbReference type="SMART" id="SM01168">
    <property type="entry name" value="DUF1907"/>
    <property type="match status" value="1"/>
</dbReference>
<evidence type="ECO:0000256" key="2">
    <source>
        <dbReference type="ARBA" id="ARBA00011245"/>
    </source>
</evidence>
<comment type="caution">
    <text evidence="9">The sequence shown here is derived from an EMBL/GenBank/DDBJ whole genome shotgun (WGS) entry which is preliminary data.</text>
</comment>